<evidence type="ECO:0000313" key="2">
    <source>
        <dbReference type="EMBL" id="PWA60348.1"/>
    </source>
</evidence>
<dbReference type="GO" id="GO:0003964">
    <property type="term" value="F:RNA-directed DNA polymerase activity"/>
    <property type="evidence" value="ECO:0007669"/>
    <property type="project" value="UniProtKB-KW"/>
</dbReference>
<keyword evidence="2" id="KW-0695">RNA-directed DNA polymerase</keyword>
<reference evidence="2 3" key="1">
    <citation type="journal article" date="2018" name="Mol. Plant">
        <title>The genome of Artemisia annua provides insight into the evolution of Asteraceae family and artemisinin biosynthesis.</title>
        <authorList>
            <person name="Shen Q."/>
            <person name="Zhang L."/>
            <person name="Liao Z."/>
            <person name="Wang S."/>
            <person name="Yan T."/>
            <person name="Shi P."/>
            <person name="Liu M."/>
            <person name="Fu X."/>
            <person name="Pan Q."/>
            <person name="Wang Y."/>
            <person name="Lv Z."/>
            <person name="Lu X."/>
            <person name="Zhang F."/>
            <person name="Jiang W."/>
            <person name="Ma Y."/>
            <person name="Chen M."/>
            <person name="Hao X."/>
            <person name="Li L."/>
            <person name="Tang Y."/>
            <person name="Lv G."/>
            <person name="Zhou Y."/>
            <person name="Sun X."/>
            <person name="Brodelius P.E."/>
            <person name="Rose J.K.C."/>
            <person name="Tang K."/>
        </authorList>
    </citation>
    <scope>NUCLEOTIDE SEQUENCE [LARGE SCALE GENOMIC DNA]</scope>
    <source>
        <strain evidence="3">cv. Huhao1</strain>
        <tissue evidence="2">Leaf</tissue>
    </source>
</reference>
<dbReference type="InterPro" id="IPR026960">
    <property type="entry name" value="RVT-Znf"/>
</dbReference>
<dbReference type="OrthoDB" id="1937542at2759"/>
<dbReference type="Pfam" id="PF13966">
    <property type="entry name" value="zf-RVT"/>
    <property type="match status" value="1"/>
</dbReference>
<sequence>MRRFLWAGSTEEKKISWVAWDVITRPKDEGGLGVNKLQDINEALLLKWAWRFKKEGNCLWKKVVVGCHGSSRAWTMLPCSLSASGCWKRIVKIGEKKILNGRDLNSYFVGIVGDGSSINFWGDTWLRNEPLRIKYPHLFSLEKQKWVSKKISWVAWDVITRPKDEGGLGVNKLQDINEALLLKWAWRFKKEGNCLWKKVVVGCHGSSRAWTMLPCSLSASGCWKRIVKIGEKKILNGRDLNSYFVGIVGDGSSINFWGDTWLRNEPLRIKYPHLFSLEKQKWVSVATRVNPSTYEEVTELFDLLSDIYDHQWKGGADCWEWKGDKNGMYTVKKAKKLISKRSMAVNSSNMTWAGWTPLKCKIMVWRADLNRLPTRVELVKRGIHLDVLSCPLCDADLETSIHLFTGCLFSSEIWARVGSWCRLSPIFAFDVRDLLMLADNLTKTKKEKQIIRGIIFTTMWSIWNERNARIFNGKSRRAIKVVETVKSSSFFWICHRSRLKGIDWNIWCKYPLDLM</sequence>
<keyword evidence="2" id="KW-0808">Transferase</keyword>
<accession>A0A2U1MGJ3</accession>
<dbReference type="EMBL" id="PKPP01005373">
    <property type="protein sequence ID" value="PWA60348.1"/>
    <property type="molecule type" value="Genomic_DNA"/>
</dbReference>
<evidence type="ECO:0000313" key="3">
    <source>
        <dbReference type="Proteomes" id="UP000245207"/>
    </source>
</evidence>
<name>A0A2U1MGJ3_ARTAN</name>
<keyword evidence="3" id="KW-1185">Reference proteome</keyword>
<feature type="domain" description="Reverse transcriptase zinc-binding" evidence="1">
    <location>
        <begin position="329"/>
        <end position="414"/>
    </location>
</feature>
<comment type="caution">
    <text evidence="2">The sequence shown here is derived from an EMBL/GenBank/DDBJ whole genome shotgun (WGS) entry which is preliminary data.</text>
</comment>
<keyword evidence="2" id="KW-0548">Nucleotidyltransferase</keyword>
<dbReference type="PANTHER" id="PTHR33116:SF78">
    <property type="entry name" value="OS12G0587133 PROTEIN"/>
    <property type="match status" value="1"/>
</dbReference>
<dbReference type="PANTHER" id="PTHR33116">
    <property type="entry name" value="REVERSE TRANSCRIPTASE ZINC-BINDING DOMAIN-CONTAINING PROTEIN-RELATED-RELATED"/>
    <property type="match status" value="1"/>
</dbReference>
<proteinExistence type="predicted"/>
<organism evidence="2 3">
    <name type="scientific">Artemisia annua</name>
    <name type="common">Sweet wormwood</name>
    <dbReference type="NCBI Taxonomy" id="35608"/>
    <lineage>
        <taxon>Eukaryota</taxon>
        <taxon>Viridiplantae</taxon>
        <taxon>Streptophyta</taxon>
        <taxon>Embryophyta</taxon>
        <taxon>Tracheophyta</taxon>
        <taxon>Spermatophyta</taxon>
        <taxon>Magnoliopsida</taxon>
        <taxon>eudicotyledons</taxon>
        <taxon>Gunneridae</taxon>
        <taxon>Pentapetalae</taxon>
        <taxon>asterids</taxon>
        <taxon>campanulids</taxon>
        <taxon>Asterales</taxon>
        <taxon>Asteraceae</taxon>
        <taxon>Asteroideae</taxon>
        <taxon>Anthemideae</taxon>
        <taxon>Artemisiinae</taxon>
        <taxon>Artemisia</taxon>
    </lineage>
</organism>
<gene>
    <name evidence="2" type="ORF">CTI12_AA382840</name>
</gene>
<protein>
    <submittedName>
        <fullName evidence="2">Reverse transcriptase domain, Reverse transcriptase zinc-binding domain protein</fullName>
    </submittedName>
</protein>
<dbReference type="AlphaFoldDB" id="A0A2U1MGJ3"/>
<evidence type="ECO:0000259" key="1">
    <source>
        <dbReference type="Pfam" id="PF13966"/>
    </source>
</evidence>
<dbReference type="Proteomes" id="UP000245207">
    <property type="component" value="Unassembled WGS sequence"/>
</dbReference>